<evidence type="ECO:0000313" key="6">
    <source>
        <dbReference type="Proteomes" id="UP000076612"/>
    </source>
</evidence>
<evidence type="ECO:0000313" key="9">
    <source>
        <dbReference type="Proteomes" id="UP000594979"/>
    </source>
</evidence>
<dbReference type="EMBL" id="CAACXN010000015">
    <property type="protein sequence ID" value="VEW13630.1"/>
    <property type="molecule type" value="Genomic_DNA"/>
</dbReference>
<evidence type="ECO:0000313" key="3">
    <source>
        <dbReference type="EMBL" id="PAK95083.1"/>
    </source>
</evidence>
<reference evidence="5 8" key="4">
    <citation type="submission" date="2019-02" db="EMBL/GenBank/DDBJ databases">
        <authorList>
            <consortium name="Pathogen Informatics"/>
        </authorList>
    </citation>
    <scope>NUCLEOTIDE SEQUENCE [LARGE SCALE GENOMIC DNA]</scope>
    <source>
        <strain evidence="5 8">3012STDY7078520</strain>
    </source>
</reference>
<gene>
    <name evidence="2" type="ORF">AVW13_03735</name>
    <name evidence="3" type="ORF">B8X04_11360</name>
    <name evidence="4" type="ORF">I6G59_01475</name>
    <name evidence="5" type="ORF">NCTC12391_01869</name>
</gene>
<feature type="region of interest" description="Disordered" evidence="1">
    <location>
        <begin position="207"/>
        <end position="226"/>
    </location>
</feature>
<reference evidence="3 7" key="3">
    <citation type="submission" date="2017-04" db="EMBL/GenBank/DDBJ databases">
        <title>Kefir bacterial isolates.</title>
        <authorList>
            <person name="Kim Y."/>
            <person name="Blasche S."/>
            <person name="Patil K.R."/>
        </authorList>
    </citation>
    <scope>NUCLEOTIDE SEQUENCE [LARGE SCALE GENOMIC DNA]</scope>
    <source>
        <strain evidence="3 7">OG2</strain>
    </source>
</reference>
<reference evidence="6" key="1">
    <citation type="submission" date="2016-01" db="EMBL/GenBank/DDBJ databases">
        <title>Draft genome of Chromobacterium sp. F49.</title>
        <authorList>
            <person name="Hong K.W."/>
        </authorList>
    </citation>
    <scope>NUCLEOTIDE SEQUENCE [LARGE SCALE GENOMIC DNA]</scope>
    <source>
        <strain evidence="6">M40</strain>
    </source>
</reference>
<dbReference type="KEGG" id="bcau:I6G59_01475"/>
<dbReference type="EMBL" id="CP065682">
    <property type="protein sequence ID" value="QPS34042.1"/>
    <property type="molecule type" value="Genomic_DNA"/>
</dbReference>
<evidence type="ECO:0000313" key="8">
    <source>
        <dbReference type="Proteomes" id="UP000386281"/>
    </source>
</evidence>
<name>A0A162XJV7_9MICO</name>
<dbReference type="Proteomes" id="UP000216867">
    <property type="component" value="Unassembled WGS sequence"/>
</dbReference>
<dbReference type="AlphaFoldDB" id="A0A162XJV7"/>
<evidence type="ECO:0000313" key="4">
    <source>
        <dbReference type="EMBL" id="QPS34042.1"/>
    </source>
</evidence>
<sequence>MEITTDGVDRLVQRCRELVADDERPHPISHPQSLALCIIDAIYATGSHPTAVANVLDRYVSRHGYRDGAKALRYSIAAAGGAKAWAETVACNRKPANTHPGAPLKAEVVDRATRLMADLDIDTVPDLLSAIGPDVRENPVAEGWTALPSQHSAVTYFHLLSLAGSDHFEPDRVVLRYLGETVRAGADGADGSRTVEAVADAEEVAEPIGDHGGGEAGGEREGRGETETLTPDAARRLIDMAAPVLRVDAADLARLVWQAAHRRIMPAGIGRQDDEEPVLSARAG</sequence>
<protein>
    <submittedName>
        <fullName evidence="3">Uncharacterized protein</fullName>
    </submittedName>
</protein>
<dbReference type="EMBL" id="LQQR01000088">
    <property type="protein sequence ID" value="KZE08800.1"/>
    <property type="molecule type" value="Genomic_DNA"/>
</dbReference>
<dbReference type="EMBL" id="NCWY01000009">
    <property type="protein sequence ID" value="PAK95083.1"/>
    <property type="molecule type" value="Genomic_DNA"/>
</dbReference>
<dbReference type="Proteomes" id="UP000076612">
    <property type="component" value="Unassembled WGS sequence"/>
</dbReference>
<reference evidence="2" key="2">
    <citation type="submission" date="2016-01" db="EMBL/GenBank/DDBJ databases">
        <authorList>
            <person name="Hong K.W."/>
        </authorList>
    </citation>
    <scope>NUCLEOTIDE SEQUENCE</scope>
    <source>
        <strain evidence="2">M40</strain>
    </source>
</reference>
<dbReference type="Proteomes" id="UP000386281">
    <property type="component" value="Unassembled WGS sequence"/>
</dbReference>
<feature type="compositionally biased region" description="Basic and acidic residues" evidence="1">
    <location>
        <begin position="208"/>
        <end position="226"/>
    </location>
</feature>
<organism evidence="3 7">
    <name type="scientific">Brevibacterium casei</name>
    <dbReference type="NCBI Taxonomy" id="33889"/>
    <lineage>
        <taxon>Bacteria</taxon>
        <taxon>Bacillati</taxon>
        <taxon>Actinomycetota</taxon>
        <taxon>Actinomycetes</taxon>
        <taxon>Micrococcales</taxon>
        <taxon>Brevibacteriaceae</taxon>
        <taxon>Brevibacterium</taxon>
    </lineage>
</organism>
<evidence type="ECO:0000313" key="5">
    <source>
        <dbReference type="EMBL" id="VEW13630.1"/>
    </source>
</evidence>
<evidence type="ECO:0000313" key="7">
    <source>
        <dbReference type="Proteomes" id="UP000216867"/>
    </source>
</evidence>
<evidence type="ECO:0000313" key="2">
    <source>
        <dbReference type="EMBL" id="KZE08800.1"/>
    </source>
</evidence>
<accession>A0A162XJV7</accession>
<evidence type="ECO:0000256" key="1">
    <source>
        <dbReference type="SAM" id="MobiDB-lite"/>
    </source>
</evidence>
<dbReference type="Proteomes" id="UP000594979">
    <property type="component" value="Chromosome"/>
</dbReference>
<proteinExistence type="predicted"/>
<dbReference type="RefSeq" id="WP_063251022.1">
    <property type="nucleotide sequence ID" value="NZ_CAACXN010000015.1"/>
</dbReference>
<reference evidence="4 9" key="5">
    <citation type="submission" date="2020-12" db="EMBL/GenBank/DDBJ databases">
        <title>FDA dAtabase for Regulatory Grade micrObial Sequences (FDA-ARGOS): Supporting development and validation of Infectious Disease Dx tests.</title>
        <authorList>
            <person name="Sproer C."/>
            <person name="Gronow S."/>
            <person name="Severitt S."/>
            <person name="Schroder I."/>
            <person name="Tallon L."/>
            <person name="Sadzewicz L."/>
            <person name="Zhao X."/>
            <person name="Boylan J."/>
            <person name="Ott S."/>
            <person name="Bowen H."/>
            <person name="Vavikolanu K."/>
            <person name="Mehta A."/>
            <person name="Aluvathingal J."/>
            <person name="Nadendla S."/>
            <person name="Lowell S."/>
            <person name="Myers T."/>
            <person name="Yan Y."/>
            <person name="Sichtig H."/>
        </authorList>
    </citation>
    <scope>NUCLEOTIDE SEQUENCE [LARGE SCALE GENOMIC DNA]</scope>
    <source>
        <strain evidence="4 9">FDAARGOS_902</strain>
    </source>
</reference>